<dbReference type="Pfam" id="PF02753">
    <property type="entry name" value="PapD_C"/>
    <property type="match status" value="1"/>
</dbReference>
<protein>
    <submittedName>
        <fullName evidence="8">P pilus assembly protein, chaperone PapD</fullName>
    </submittedName>
</protein>
<feature type="domain" description="Pili assembly chaperone N-terminal" evidence="6">
    <location>
        <begin position="48"/>
        <end position="172"/>
    </location>
</feature>
<dbReference type="PRINTS" id="PR00969">
    <property type="entry name" value="CHAPERONPILI"/>
</dbReference>
<dbReference type="InterPro" id="IPR050643">
    <property type="entry name" value="Periplasmic_pilus_chap"/>
</dbReference>
<evidence type="ECO:0000259" key="7">
    <source>
        <dbReference type="Pfam" id="PF02753"/>
    </source>
</evidence>
<evidence type="ECO:0000313" key="8">
    <source>
        <dbReference type="EMBL" id="SCZ54988.1"/>
    </source>
</evidence>
<keyword evidence="3" id="KW-0732">Signal</keyword>
<dbReference type="InterPro" id="IPR013783">
    <property type="entry name" value="Ig-like_fold"/>
</dbReference>
<dbReference type="InterPro" id="IPR008962">
    <property type="entry name" value="PapD-like_sf"/>
</dbReference>
<gene>
    <name evidence="8" type="ORF">SAMN02982990_00673</name>
</gene>
<proteinExistence type="inferred from homology"/>
<evidence type="ECO:0000313" key="9">
    <source>
        <dbReference type="Proteomes" id="UP000183223"/>
    </source>
</evidence>
<dbReference type="PANTHER" id="PTHR30251">
    <property type="entry name" value="PILUS ASSEMBLY CHAPERONE"/>
    <property type="match status" value="1"/>
</dbReference>
<dbReference type="GO" id="GO:0071555">
    <property type="term" value="P:cell wall organization"/>
    <property type="evidence" value="ECO:0007669"/>
    <property type="project" value="InterPro"/>
</dbReference>
<comment type="similarity">
    <text evidence="2">Belongs to the periplasmic pilus chaperone family.</text>
</comment>
<dbReference type="SUPFAM" id="SSF49354">
    <property type="entry name" value="PapD-like"/>
    <property type="match status" value="1"/>
</dbReference>
<evidence type="ECO:0000256" key="5">
    <source>
        <dbReference type="ARBA" id="ARBA00023186"/>
    </source>
</evidence>
<evidence type="ECO:0000256" key="4">
    <source>
        <dbReference type="ARBA" id="ARBA00022764"/>
    </source>
</evidence>
<dbReference type="Gene3D" id="2.60.40.10">
    <property type="entry name" value="Immunoglobulins"/>
    <property type="match status" value="2"/>
</dbReference>
<keyword evidence="5" id="KW-0143">Chaperone</keyword>
<dbReference type="EMBL" id="FMWJ01000002">
    <property type="protein sequence ID" value="SCZ54988.1"/>
    <property type="molecule type" value="Genomic_DNA"/>
</dbReference>
<keyword evidence="9" id="KW-1185">Reference proteome</keyword>
<dbReference type="InterPro" id="IPR001829">
    <property type="entry name" value="Pili_assmbl_chaperone_bac"/>
</dbReference>
<keyword evidence="4" id="KW-0574">Periplasm</keyword>
<dbReference type="STRING" id="29488.KS18_06380"/>
<dbReference type="InterPro" id="IPR016147">
    <property type="entry name" value="Pili_assmbl_chaperone_N"/>
</dbReference>
<evidence type="ECO:0000256" key="3">
    <source>
        <dbReference type="ARBA" id="ARBA00022729"/>
    </source>
</evidence>
<organism evidence="8 9">
    <name type="scientific">Photorhabdus luminescens</name>
    <name type="common">Xenorhabdus luminescens</name>
    <dbReference type="NCBI Taxonomy" id="29488"/>
    <lineage>
        <taxon>Bacteria</taxon>
        <taxon>Pseudomonadati</taxon>
        <taxon>Pseudomonadota</taxon>
        <taxon>Gammaproteobacteria</taxon>
        <taxon>Enterobacterales</taxon>
        <taxon>Morganellaceae</taxon>
        <taxon>Photorhabdus</taxon>
    </lineage>
</organism>
<feature type="domain" description="Pili assembly chaperone C-terminal" evidence="7">
    <location>
        <begin position="194"/>
        <end position="255"/>
    </location>
</feature>
<evidence type="ECO:0000256" key="1">
    <source>
        <dbReference type="ARBA" id="ARBA00004418"/>
    </source>
</evidence>
<sequence length="262" mass="28424">MELDKEVQFLLTYHQHRHIQVYSVKKLMTAMMVTGLLGGTVTSAQAEGVSIDTTRIIYPADRHAATASLRNSNKEVVYLMQVAVSTDPAQKKSAPFLVTPPLFRMAPGSQNQVRIIKTGQALPADRESLFWFTAQAIPLSAESDNLSGKQISGGVQVALANTIKLMYRPSGLPVLPEQGFGSLRFKPAAEGITVTNPSPYYITFTSLKVGGQELMTKQQKANMVSPFSALALPLKGAHYPAKVSWTVINDLGGESSYQGEIP</sequence>
<dbReference type="Pfam" id="PF00345">
    <property type="entry name" value="PapD_N"/>
    <property type="match status" value="1"/>
</dbReference>
<dbReference type="SUPFAM" id="SSF49584">
    <property type="entry name" value="Periplasmic chaperone C-domain"/>
    <property type="match status" value="1"/>
</dbReference>
<dbReference type="PANTHER" id="PTHR30251:SF0">
    <property type="entry name" value="FIMBRIAL CHAPERONE PROTEIN ELFD-RELATED"/>
    <property type="match status" value="1"/>
</dbReference>
<dbReference type="GO" id="GO:0030288">
    <property type="term" value="C:outer membrane-bounded periplasmic space"/>
    <property type="evidence" value="ECO:0007669"/>
    <property type="project" value="InterPro"/>
</dbReference>
<dbReference type="AlphaFoldDB" id="A0A1G5Q012"/>
<comment type="subcellular location">
    <subcellularLocation>
        <location evidence="1">Periplasm</location>
    </subcellularLocation>
</comment>
<name>A0A1G5Q012_PHOLU</name>
<reference evidence="9" key="1">
    <citation type="submission" date="2016-10" db="EMBL/GenBank/DDBJ databases">
        <authorList>
            <person name="Varghese N."/>
            <person name="Submissions S."/>
        </authorList>
    </citation>
    <scope>NUCLEOTIDE SEQUENCE [LARGE SCALE GENOMIC DNA]</scope>
    <source>
        <strain evidence="9">ATCC 29999</strain>
    </source>
</reference>
<evidence type="ECO:0000259" key="6">
    <source>
        <dbReference type="Pfam" id="PF00345"/>
    </source>
</evidence>
<accession>A0A1G5Q012</accession>
<dbReference type="InterPro" id="IPR036316">
    <property type="entry name" value="Pili_assmbl_chap_C_dom_sf"/>
</dbReference>
<evidence type="ECO:0000256" key="2">
    <source>
        <dbReference type="ARBA" id="ARBA00007399"/>
    </source>
</evidence>
<dbReference type="InterPro" id="IPR016148">
    <property type="entry name" value="Pili_assmbl_chaperone_C"/>
</dbReference>
<dbReference type="Proteomes" id="UP000183223">
    <property type="component" value="Unassembled WGS sequence"/>
</dbReference>